<proteinExistence type="predicted"/>
<dbReference type="AlphaFoldDB" id="A0AAP3AQL2"/>
<evidence type="ECO:0000313" key="1">
    <source>
        <dbReference type="EMBL" id="MCW0524871.1"/>
    </source>
</evidence>
<accession>A0AAP3AQL2</accession>
<evidence type="ECO:0000313" key="2">
    <source>
        <dbReference type="Proteomes" id="UP001207440"/>
    </source>
</evidence>
<sequence>METFGHELAMQLMAMFERSKSDKRYISRILDAKNQILDGGPVFEKDTEIISRWLDDVIKITQICITNSQEFGKFIFLQTNDDVYINSEESLELSAQEIKVKKLISEAEKISKK</sequence>
<gene>
    <name evidence="1" type="ORF">OKE68_11195</name>
</gene>
<reference evidence="1" key="1">
    <citation type="submission" date="2022-10" db="EMBL/GenBank/DDBJ databases">
        <title>Sifting through the core-genome to identify putative cross-protective antigens against Riemerella anatipestifer.</title>
        <authorList>
            <person name="Zheng X."/>
            <person name="Zhang W."/>
        </authorList>
    </citation>
    <scope>NUCLEOTIDE SEQUENCE</scope>
    <source>
        <strain evidence="1">ZWRA178</strain>
    </source>
</reference>
<dbReference type="EMBL" id="JAOZYT010000115">
    <property type="protein sequence ID" value="MCW0524871.1"/>
    <property type="molecule type" value="Genomic_DNA"/>
</dbReference>
<organism evidence="1 2">
    <name type="scientific">Riemerella anatipestifer</name>
    <name type="common">Moraxella anatipestifer</name>
    <dbReference type="NCBI Taxonomy" id="34085"/>
    <lineage>
        <taxon>Bacteria</taxon>
        <taxon>Pseudomonadati</taxon>
        <taxon>Bacteroidota</taxon>
        <taxon>Flavobacteriia</taxon>
        <taxon>Flavobacteriales</taxon>
        <taxon>Weeksellaceae</taxon>
        <taxon>Riemerella</taxon>
    </lineage>
</organism>
<dbReference type="Proteomes" id="UP001207440">
    <property type="component" value="Unassembled WGS sequence"/>
</dbReference>
<comment type="caution">
    <text evidence="1">The sequence shown here is derived from an EMBL/GenBank/DDBJ whole genome shotgun (WGS) entry which is preliminary data.</text>
</comment>
<protein>
    <submittedName>
        <fullName evidence="1">Uncharacterized protein</fullName>
    </submittedName>
</protein>
<name>A0AAP3AQL2_RIEAN</name>
<dbReference type="RefSeq" id="WP_064971284.1">
    <property type="nucleotide sequence ID" value="NZ_CP029760.1"/>
</dbReference>